<sequence>MAFSLRALRSGHIARPVHYCRNYRQTRNACAYFQSIGATWWYTINIMRSILLATFVSAIVGFLFFLSGYTAIASRINELQTQITEKSGEIQSIEEDIARYQKELAALGSQKQTLEGEIRRLDLSRKKLSADISITERQISKTADTIEKIEIEIASANDGIAQSKSVLADTIQRINEIESRSLVEVVLATDTIADAWATIDGLQQFQQGINANMRTLVAFKEDLQKKKAEREAERGNLVAYKSKLGDQRYIIDQNRREQNNLLAETENKESNFAAQLALKQKLKEQFESEILSLESELRIAIDPTALPPKGAGVLRWPLASVFITQHFGNTEFAQNGGYNGKGHNGIDFRASIGTEVYAAARGKVVGTGNTDLIPQCYSYGKWVLVEHYNGLSTLYAHLSLIKVEAGQELATGDIVGYSGKTGYSTGPHLHFGVYATQGVRVQKFDNSKNCKNAIIPIAPLNAYLDPESYL</sequence>
<feature type="coiled-coil region" evidence="2">
    <location>
        <begin position="76"/>
        <end position="131"/>
    </location>
</feature>
<accession>A0A2H0CVZ1</accession>
<dbReference type="SUPFAM" id="SSF51261">
    <property type="entry name" value="Duplicated hybrid motif"/>
    <property type="match status" value="1"/>
</dbReference>
<dbReference type="CDD" id="cd12797">
    <property type="entry name" value="M23_peptidase"/>
    <property type="match status" value="1"/>
</dbReference>
<protein>
    <recommendedName>
        <fullName evidence="4">M23ase beta-sheet core domain-containing protein</fullName>
    </recommendedName>
</protein>
<comment type="caution">
    <text evidence="5">The sequence shown here is derived from an EMBL/GenBank/DDBJ whole genome shotgun (WGS) entry which is preliminary data.</text>
</comment>
<evidence type="ECO:0000256" key="1">
    <source>
        <dbReference type="ARBA" id="ARBA00022729"/>
    </source>
</evidence>
<dbReference type="Gene3D" id="6.10.250.3150">
    <property type="match status" value="1"/>
</dbReference>
<gene>
    <name evidence="5" type="ORF">COW88_00495</name>
</gene>
<feature type="domain" description="M23ase beta-sheet core" evidence="4">
    <location>
        <begin position="342"/>
        <end position="436"/>
    </location>
</feature>
<dbReference type="EMBL" id="PCTL01000003">
    <property type="protein sequence ID" value="PIP73889.1"/>
    <property type="molecule type" value="Genomic_DNA"/>
</dbReference>
<dbReference type="InterPro" id="IPR050570">
    <property type="entry name" value="Cell_wall_metabolism_enzyme"/>
</dbReference>
<name>A0A2H0CVZ1_9BACT</name>
<dbReference type="PANTHER" id="PTHR21666:SF289">
    <property type="entry name" value="L-ALA--D-GLU ENDOPEPTIDASE"/>
    <property type="match status" value="1"/>
</dbReference>
<dbReference type="Proteomes" id="UP000230638">
    <property type="component" value="Unassembled WGS sequence"/>
</dbReference>
<dbReference type="InterPro" id="IPR011055">
    <property type="entry name" value="Dup_hybrid_motif"/>
</dbReference>
<dbReference type="Pfam" id="PF01551">
    <property type="entry name" value="Peptidase_M23"/>
    <property type="match status" value="1"/>
</dbReference>
<keyword evidence="2" id="KW-0175">Coiled coil</keyword>
<organism evidence="5 6">
    <name type="scientific">Candidatus Lloydbacteria bacterium CG22_combo_CG10-13_8_21_14_all_47_15</name>
    <dbReference type="NCBI Taxonomy" id="1974635"/>
    <lineage>
        <taxon>Bacteria</taxon>
        <taxon>Candidatus Lloydiibacteriota</taxon>
    </lineage>
</organism>
<dbReference type="AlphaFoldDB" id="A0A2H0CVZ1"/>
<evidence type="ECO:0000313" key="5">
    <source>
        <dbReference type="EMBL" id="PIP73889.1"/>
    </source>
</evidence>
<keyword evidence="3" id="KW-1133">Transmembrane helix</keyword>
<feature type="transmembrane region" description="Helical" evidence="3">
    <location>
        <begin position="50"/>
        <end position="72"/>
    </location>
</feature>
<dbReference type="Gene3D" id="2.70.70.10">
    <property type="entry name" value="Glucose Permease (Domain IIA)"/>
    <property type="match status" value="1"/>
</dbReference>
<reference evidence="5 6" key="1">
    <citation type="submission" date="2017-09" db="EMBL/GenBank/DDBJ databases">
        <title>Depth-based differentiation of microbial function through sediment-hosted aquifers and enrichment of novel symbionts in the deep terrestrial subsurface.</title>
        <authorList>
            <person name="Probst A.J."/>
            <person name="Ladd B."/>
            <person name="Jarett J.K."/>
            <person name="Geller-Mcgrath D.E."/>
            <person name="Sieber C.M."/>
            <person name="Emerson J.B."/>
            <person name="Anantharaman K."/>
            <person name="Thomas B.C."/>
            <person name="Malmstrom R."/>
            <person name="Stieglmeier M."/>
            <person name="Klingl A."/>
            <person name="Woyke T."/>
            <person name="Ryan C.M."/>
            <person name="Banfield J.F."/>
        </authorList>
    </citation>
    <scope>NUCLEOTIDE SEQUENCE [LARGE SCALE GENOMIC DNA]</scope>
    <source>
        <strain evidence="5">CG22_combo_CG10-13_8_21_14_all_47_15</strain>
    </source>
</reference>
<keyword evidence="3" id="KW-0472">Membrane</keyword>
<keyword evidence="3" id="KW-0812">Transmembrane</keyword>
<dbReference type="GO" id="GO:0004222">
    <property type="term" value="F:metalloendopeptidase activity"/>
    <property type="evidence" value="ECO:0007669"/>
    <property type="project" value="TreeGrafter"/>
</dbReference>
<dbReference type="PANTHER" id="PTHR21666">
    <property type="entry name" value="PEPTIDASE-RELATED"/>
    <property type="match status" value="1"/>
</dbReference>
<keyword evidence="1" id="KW-0732">Signal</keyword>
<evidence type="ECO:0000259" key="4">
    <source>
        <dbReference type="Pfam" id="PF01551"/>
    </source>
</evidence>
<evidence type="ECO:0000256" key="2">
    <source>
        <dbReference type="SAM" id="Coils"/>
    </source>
</evidence>
<evidence type="ECO:0000313" key="6">
    <source>
        <dbReference type="Proteomes" id="UP000230638"/>
    </source>
</evidence>
<evidence type="ECO:0000256" key="3">
    <source>
        <dbReference type="SAM" id="Phobius"/>
    </source>
</evidence>
<proteinExistence type="predicted"/>
<dbReference type="InterPro" id="IPR016047">
    <property type="entry name" value="M23ase_b-sheet_dom"/>
</dbReference>